<dbReference type="eggNOG" id="ENOG502RYRT">
    <property type="taxonomic scope" value="Eukaryota"/>
</dbReference>
<dbReference type="EMBL" id="KI397561">
    <property type="protein sequence ID" value="ERM93820.1"/>
    <property type="molecule type" value="Genomic_DNA"/>
</dbReference>
<reference evidence="3" key="1">
    <citation type="journal article" date="2013" name="Science">
        <title>The Amborella genome and the evolution of flowering plants.</title>
        <authorList>
            <consortium name="Amborella Genome Project"/>
        </authorList>
    </citation>
    <scope>NUCLEOTIDE SEQUENCE [LARGE SCALE GENOMIC DNA]</scope>
</reference>
<dbReference type="InterPro" id="IPR006734">
    <property type="entry name" value="PLATZ"/>
</dbReference>
<proteinExistence type="predicted"/>
<organism evidence="2 3">
    <name type="scientific">Amborella trichopoda</name>
    <dbReference type="NCBI Taxonomy" id="13333"/>
    <lineage>
        <taxon>Eukaryota</taxon>
        <taxon>Viridiplantae</taxon>
        <taxon>Streptophyta</taxon>
        <taxon>Embryophyta</taxon>
        <taxon>Tracheophyta</taxon>
        <taxon>Spermatophyta</taxon>
        <taxon>Magnoliopsida</taxon>
        <taxon>Amborellales</taxon>
        <taxon>Amborellaceae</taxon>
        <taxon>Amborella</taxon>
    </lineage>
</organism>
<dbReference type="OMA" id="DCNIEIC"/>
<dbReference type="PANTHER" id="PTHR31065">
    <property type="entry name" value="PLATZ TRANSCRIPTION FACTOR FAMILY PROTEIN"/>
    <property type="match status" value="1"/>
</dbReference>
<dbReference type="PANTHER" id="PTHR31065:SF41">
    <property type="entry name" value="PLATZ TRANSCRIPTION FACTOR FAMILY PROTEIN"/>
    <property type="match status" value="1"/>
</dbReference>
<dbReference type="Gramene" id="ERM93820">
    <property type="protein sequence ID" value="ERM93820"/>
    <property type="gene ID" value="AMTR_s00138p00036780"/>
</dbReference>
<evidence type="ECO:0000256" key="1">
    <source>
        <dbReference type="SAM" id="MobiDB-lite"/>
    </source>
</evidence>
<gene>
    <name evidence="2" type="ORF">AMTR_s00138p00036780</name>
</gene>
<feature type="compositionally biased region" description="Acidic residues" evidence="1">
    <location>
        <begin position="159"/>
        <end position="175"/>
    </location>
</feature>
<dbReference type="HOGENOM" id="CLU_070437_1_1_1"/>
<sequence length="209" mass="23907">MRFICGRWFVEERTDEISLVSRSVILVFSSSSAAISKARAKVRRYVYNDVIRLQDMHKYLDCYQIQTYRINGAKVVFLNARPQTKLTKVLPSKCRMCDRGLKDGYKYCSVSCKVKDVDANKGSNALCKWLPLPEFISFPGKDDGSEGKEDVSGISSCSQDEEEPEEEEELTGSIEEEAFDANPQWLLPVLKPKRKLHKRKGIPRRSPVY</sequence>
<dbReference type="Proteomes" id="UP000017836">
    <property type="component" value="Unassembled WGS sequence"/>
</dbReference>
<name>W1NF86_AMBTC</name>
<evidence type="ECO:0000313" key="2">
    <source>
        <dbReference type="EMBL" id="ERM93820.1"/>
    </source>
</evidence>
<feature type="region of interest" description="Disordered" evidence="1">
    <location>
        <begin position="140"/>
        <end position="175"/>
    </location>
</feature>
<protein>
    <recommendedName>
        <fullName evidence="4">PLATZ transcription factor family protein</fullName>
    </recommendedName>
</protein>
<evidence type="ECO:0008006" key="4">
    <source>
        <dbReference type="Google" id="ProtNLM"/>
    </source>
</evidence>
<feature type="compositionally biased region" description="Basic and acidic residues" evidence="1">
    <location>
        <begin position="140"/>
        <end position="151"/>
    </location>
</feature>
<dbReference type="AlphaFoldDB" id="W1NF86"/>
<keyword evidence="3" id="KW-1185">Reference proteome</keyword>
<dbReference type="Pfam" id="PF04640">
    <property type="entry name" value="PLATZ"/>
    <property type="match status" value="1"/>
</dbReference>
<accession>W1NF86</accession>
<evidence type="ECO:0000313" key="3">
    <source>
        <dbReference type="Proteomes" id="UP000017836"/>
    </source>
</evidence>